<protein>
    <submittedName>
        <fullName evidence="2">Uncharacterized protein</fullName>
    </submittedName>
</protein>
<sequence length="450" mass="49991">MSGAGVLSILPIARLNKPPRRLSVESYLQTSNPPSILKDEDLLAIRGRYGFPSEVLLDFLSQTNEQTPCWRDGSASDKVGVELSVDDILALYYPQKNLKDHGQYSMYPRRKKQVVGEMKNADSNELKKPPPKALIFEEKLERMLAQLNQEGALRRLFGTPLFIEPLSDEEALIAELVLDTMDVDFPNPKDLLARKKAQKEAAKAAAAEKAAQAGRATEPQLLLVIKSSSEPSAVPVQSPAKKRKADKKLKRKVPAKRKKTSKVSTFKMDVEPRGSLQEGQKIKVDLPPGTSILQNKRFGVGIMRQLLSDVDSDTINEGRIQSHLDEFLWDGLKMKVMVDIFDEATAKIKTLEESLKQKEADNSVLVACIVDAYERATLKARNDLLKKFRQGLLVDVEVEEEIEMYKDYVAEAGDSLSAPVTAAPTVNEPEPVIAEPLSNVDPSKGHETHQ</sequence>
<evidence type="ECO:0000256" key="1">
    <source>
        <dbReference type="SAM" id="MobiDB-lite"/>
    </source>
</evidence>
<gene>
    <name evidence="2" type="ORF">TIFTF001_040502</name>
</gene>
<dbReference type="Proteomes" id="UP001187192">
    <property type="component" value="Unassembled WGS sequence"/>
</dbReference>
<evidence type="ECO:0000313" key="3">
    <source>
        <dbReference type="Proteomes" id="UP001187192"/>
    </source>
</evidence>
<reference evidence="2" key="1">
    <citation type="submission" date="2023-07" db="EMBL/GenBank/DDBJ databases">
        <title>draft genome sequence of fig (Ficus carica).</title>
        <authorList>
            <person name="Takahashi T."/>
            <person name="Nishimura K."/>
        </authorList>
    </citation>
    <scope>NUCLEOTIDE SEQUENCE</scope>
</reference>
<organism evidence="2 3">
    <name type="scientific">Ficus carica</name>
    <name type="common">Common fig</name>
    <dbReference type="NCBI Taxonomy" id="3494"/>
    <lineage>
        <taxon>Eukaryota</taxon>
        <taxon>Viridiplantae</taxon>
        <taxon>Streptophyta</taxon>
        <taxon>Embryophyta</taxon>
        <taxon>Tracheophyta</taxon>
        <taxon>Spermatophyta</taxon>
        <taxon>Magnoliopsida</taxon>
        <taxon>eudicotyledons</taxon>
        <taxon>Gunneridae</taxon>
        <taxon>Pentapetalae</taxon>
        <taxon>rosids</taxon>
        <taxon>fabids</taxon>
        <taxon>Rosales</taxon>
        <taxon>Moraceae</taxon>
        <taxon>Ficeae</taxon>
        <taxon>Ficus</taxon>
    </lineage>
</organism>
<feature type="compositionally biased region" description="Basic residues" evidence="1">
    <location>
        <begin position="240"/>
        <end position="261"/>
    </location>
</feature>
<dbReference type="AlphaFoldDB" id="A0AA87Z1L3"/>
<comment type="caution">
    <text evidence="2">The sequence shown here is derived from an EMBL/GenBank/DDBJ whole genome shotgun (WGS) entry which is preliminary data.</text>
</comment>
<dbReference type="EMBL" id="BTGU01001474">
    <property type="protein sequence ID" value="GMN23839.1"/>
    <property type="molecule type" value="Genomic_DNA"/>
</dbReference>
<accession>A0AA87Z1L3</accession>
<keyword evidence="3" id="KW-1185">Reference proteome</keyword>
<proteinExistence type="predicted"/>
<feature type="region of interest" description="Disordered" evidence="1">
    <location>
        <begin position="420"/>
        <end position="450"/>
    </location>
</feature>
<feature type="region of interest" description="Disordered" evidence="1">
    <location>
        <begin position="232"/>
        <end position="263"/>
    </location>
</feature>
<evidence type="ECO:0000313" key="2">
    <source>
        <dbReference type="EMBL" id="GMN23839.1"/>
    </source>
</evidence>
<name>A0AA87Z1L3_FICCA</name>